<feature type="compositionally biased region" description="Pro residues" evidence="8">
    <location>
        <begin position="929"/>
        <end position="941"/>
    </location>
</feature>
<dbReference type="PROSITE" id="PS50800">
    <property type="entry name" value="SAP"/>
    <property type="match status" value="1"/>
</dbReference>
<dbReference type="Pfam" id="PF02037">
    <property type="entry name" value="SAP"/>
    <property type="match status" value="1"/>
</dbReference>
<feature type="region of interest" description="Disordered" evidence="8">
    <location>
        <begin position="55"/>
        <end position="134"/>
    </location>
</feature>
<keyword evidence="5" id="KW-0159">Chromosome partition</keyword>
<evidence type="ECO:0000259" key="9">
    <source>
        <dbReference type="PROSITE" id="PS50800"/>
    </source>
</evidence>
<comment type="similarity">
    <text evidence="3">Belongs to the INCENP family.</text>
</comment>
<evidence type="ECO:0000313" key="10">
    <source>
        <dbReference type="EMBL" id="ETO83959.1"/>
    </source>
</evidence>
<dbReference type="GO" id="GO:0005819">
    <property type="term" value="C:spindle"/>
    <property type="evidence" value="ECO:0007669"/>
    <property type="project" value="UniProtKB-SubCell"/>
</dbReference>
<feature type="compositionally biased region" description="Polar residues" evidence="8">
    <location>
        <begin position="658"/>
        <end position="671"/>
    </location>
</feature>
<feature type="compositionally biased region" description="Basic and acidic residues" evidence="8">
    <location>
        <begin position="396"/>
        <end position="412"/>
    </location>
</feature>
<dbReference type="GO" id="GO:0005634">
    <property type="term" value="C:nucleus"/>
    <property type="evidence" value="ECO:0007669"/>
    <property type="project" value="UniProtKB-SubCell"/>
</dbReference>
<dbReference type="InterPro" id="IPR036361">
    <property type="entry name" value="SAP_dom_sf"/>
</dbReference>
<feature type="compositionally biased region" description="Low complexity" evidence="8">
    <location>
        <begin position="586"/>
        <end position="597"/>
    </location>
</feature>
<name>A0A081AYJ8_PHYNI</name>
<comment type="subcellular location">
    <subcellularLocation>
        <location evidence="2">Cytoplasm</location>
        <location evidence="2">Cytoskeleton</location>
        <location evidence="2">Spindle</location>
    </subcellularLocation>
    <subcellularLocation>
        <location evidence="1">Nucleus</location>
    </subcellularLocation>
</comment>
<organism evidence="10 11">
    <name type="scientific">Phytophthora nicotianae P1976</name>
    <dbReference type="NCBI Taxonomy" id="1317066"/>
    <lineage>
        <taxon>Eukaryota</taxon>
        <taxon>Sar</taxon>
        <taxon>Stramenopiles</taxon>
        <taxon>Oomycota</taxon>
        <taxon>Peronosporomycetes</taxon>
        <taxon>Peronosporales</taxon>
        <taxon>Peronosporaceae</taxon>
        <taxon>Phytophthora</taxon>
    </lineage>
</organism>
<feature type="region of interest" description="Disordered" evidence="8">
    <location>
        <begin position="172"/>
        <end position="707"/>
    </location>
</feature>
<dbReference type="PANTHER" id="PTHR13142:SF1">
    <property type="entry name" value="INNER CENTROMERE PROTEIN"/>
    <property type="match status" value="1"/>
</dbReference>
<keyword evidence="4" id="KW-0963">Cytoplasm</keyword>
<dbReference type="EMBL" id="ANJA01000392">
    <property type="protein sequence ID" value="ETO83958.1"/>
    <property type="molecule type" value="Genomic_DNA"/>
</dbReference>
<gene>
    <name evidence="10" type="ORF">F444_02113</name>
</gene>
<feature type="compositionally biased region" description="Basic and acidic residues" evidence="8">
    <location>
        <begin position="295"/>
        <end position="310"/>
    </location>
</feature>
<keyword evidence="6" id="KW-0206">Cytoskeleton</keyword>
<feature type="compositionally biased region" description="Low complexity" evidence="8">
    <location>
        <begin position="917"/>
        <end position="928"/>
    </location>
</feature>
<feature type="compositionally biased region" description="Low complexity" evidence="8">
    <location>
        <begin position="527"/>
        <end position="550"/>
    </location>
</feature>
<accession>A0A081AYJ8</accession>
<dbReference type="Proteomes" id="UP000028582">
    <property type="component" value="Unassembled WGS sequence"/>
</dbReference>
<feature type="compositionally biased region" description="Basic and acidic residues" evidence="8">
    <location>
        <begin position="69"/>
        <end position="97"/>
    </location>
</feature>
<evidence type="ECO:0000256" key="5">
    <source>
        <dbReference type="ARBA" id="ARBA00022829"/>
    </source>
</evidence>
<evidence type="ECO:0000256" key="7">
    <source>
        <dbReference type="ARBA" id="ARBA00023242"/>
    </source>
</evidence>
<evidence type="ECO:0000256" key="4">
    <source>
        <dbReference type="ARBA" id="ARBA00022490"/>
    </source>
</evidence>
<feature type="compositionally biased region" description="Polar residues" evidence="8">
    <location>
        <begin position="253"/>
        <end position="274"/>
    </location>
</feature>
<feature type="domain" description="SAP" evidence="9">
    <location>
        <begin position="134"/>
        <end position="168"/>
    </location>
</feature>
<feature type="compositionally biased region" description="Basic and acidic residues" evidence="8">
    <location>
        <begin position="641"/>
        <end position="657"/>
    </location>
</feature>
<dbReference type="AlphaFoldDB" id="A0A081AYJ8"/>
<feature type="compositionally biased region" description="Low complexity" evidence="8">
    <location>
        <begin position="420"/>
        <end position="436"/>
    </location>
</feature>
<feature type="compositionally biased region" description="Polar residues" evidence="8">
    <location>
        <begin position="856"/>
        <end position="873"/>
    </location>
</feature>
<feature type="compositionally biased region" description="Basic and acidic residues" evidence="8">
    <location>
        <begin position="768"/>
        <end position="854"/>
    </location>
</feature>
<protein>
    <recommendedName>
        <fullName evidence="9">SAP domain-containing protein</fullName>
    </recommendedName>
</protein>
<comment type="caution">
    <text evidence="10">The sequence shown here is derived from an EMBL/GenBank/DDBJ whole genome shotgun (WGS) entry which is preliminary data.</text>
</comment>
<evidence type="ECO:0000256" key="6">
    <source>
        <dbReference type="ARBA" id="ARBA00023212"/>
    </source>
</evidence>
<feature type="compositionally biased region" description="Basic and acidic residues" evidence="8">
    <location>
        <begin position="479"/>
        <end position="498"/>
    </location>
</feature>
<feature type="compositionally biased region" description="Basic and acidic residues" evidence="8">
    <location>
        <begin position="563"/>
        <end position="585"/>
    </location>
</feature>
<feature type="compositionally biased region" description="Basic and acidic residues" evidence="8">
    <location>
        <begin position="172"/>
        <end position="195"/>
    </location>
</feature>
<dbReference type="Pfam" id="PF03941">
    <property type="entry name" value="INCENP_ARK-bind"/>
    <property type="match status" value="1"/>
</dbReference>
<dbReference type="SMART" id="SM00513">
    <property type="entry name" value="SAP"/>
    <property type="match status" value="1"/>
</dbReference>
<feature type="compositionally biased region" description="Polar residues" evidence="8">
    <location>
        <begin position="311"/>
        <end position="326"/>
    </location>
</feature>
<feature type="compositionally biased region" description="Low complexity" evidence="8">
    <location>
        <begin position="275"/>
        <end position="286"/>
    </location>
</feature>
<evidence type="ECO:0000256" key="2">
    <source>
        <dbReference type="ARBA" id="ARBA00004186"/>
    </source>
</evidence>
<feature type="region of interest" description="Disordered" evidence="8">
    <location>
        <begin position="768"/>
        <end position="983"/>
    </location>
</feature>
<feature type="compositionally biased region" description="Basic and acidic residues" evidence="8">
    <location>
        <begin position="447"/>
        <end position="468"/>
    </location>
</feature>
<feature type="compositionally biased region" description="Polar residues" evidence="8">
    <location>
        <begin position="695"/>
        <end position="704"/>
    </location>
</feature>
<dbReference type="EMBL" id="ANJA01000392">
    <property type="protein sequence ID" value="ETO83960.1"/>
    <property type="molecule type" value="Genomic_DNA"/>
</dbReference>
<evidence type="ECO:0000313" key="11">
    <source>
        <dbReference type="Proteomes" id="UP000028582"/>
    </source>
</evidence>
<dbReference type="EMBL" id="ANJA01000392">
    <property type="protein sequence ID" value="ETO83959.1"/>
    <property type="molecule type" value="Genomic_DNA"/>
</dbReference>
<dbReference type="PANTHER" id="PTHR13142">
    <property type="entry name" value="INNER CENTROMERE PROTEIN"/>
    <property type="match status" value="1"/>
</dbReference>
<feature type="compositionally biased region" description="Low complexity" evidence="8">
    <location>
        <begin position="374"/>
        <end position="384"/>
    </location>
</feature>
<reference evidence="10 11" key="1">
    <citation type="submission" date="2013-11" db="EMBL/GenBank/DDBJ databases">
        <title>The Genome Sequence of Phytophthora parasitica P1976.</title>
        <authorList>
            <consortium name="The Broad Institute Genomics Platform"/>
            <person name="Russ C."/>
            <person name="Tyler B."/>
            <person name="Panabieres F."/>
            <person name="Shan W."/>
            <person name="Tripathy S."/>
            <person name="Grunwald N."/>
            <person name="Machado M."/>
            <person name="Johnson C.S."/>
            <person name="Walker B."/>
            <person name="Young S."/>
            <person name="Zeng Q."/>
            <person name="Gargeya S."/>
            <person name="Fitzgerald M."/>
            <person name="Haas B."/>
            <person name="Abouelleil A."/>
            <person name="Allen A.W."/>
            <person name="Alvarado L."/>
            <person name="Arachchi H.M."/>
            <person name="Berlin A.M."/>
            <person name="Chapman S.B."/>
            <person name="Gainer-Dewar J."/>
            <person name="Goldberg J."/>
            <person name="Griggs A."/>
            <person name="Gujja S."/>
            <person name="Hansen M."/>
            <person name="Howarth C."/>
            <person name="Imamovic A."/>
            <person name="Ireland A."/>
            <person name="Larimer J."/>
            <person name="McCowan C."/>
            <person name="Murphy C."/>
            <person name="Pearson M."/>
            <person name="Poon T.W."/>
            <person name="Priest M."/>
            <person name="Roberts A."/>
            <person name="Saif S."/>
            <person name="Shea T."/>
            <person name="Sisk P."/>
            <person name="Sykes S."/>
            <person name="Wortman J."/>
            <person name="Nusbaum C."/>
            <person name="Birren B."/>
        </authorList>
    </citation>
    <scope>NUCLEOTIDE SEQUENCE [LARGE SCALE GENOMIC DNA]</scope>
    <source>
        <strain evidence="10 11">P1976</strain>
    </source>
</reference>
<dbReference type="OrthoDB" id="6123at2759"/>
<evidence type="ECO:0000256" key="8">
    <source>
        <dbReference type="SAM" id="MobiDB-lite"/>
    </source>
</evidence>
<dbReference type="InterPro" id="IPR003034">
    <property type="entry name" value="SAP_dom"/>
</dbReference>
<dbReference type="Gene3D" id="1.10.720.30">
    <property type="entry name" value="SAP domain"/>
    <property type="match status" value="1"/>
</dbReference>
<sequence>MGDAVLRVRGHLQSLARENWSALEEQHVLNVSWLQAELMQISRSLDIKAHFESKPSAPLPYPSAPEAAEPVKKKQKIEPQREDAAPPADEPKQERMSTRLSMRLRPRAQSADVTEELKKTRRRGRPSEALLQDPGKLKVTELRSELKKRGLRTSGLKAVLFDRLLDALQEEQKEDEKLLKQVPEDQEEGVKEHEVIVIYDDEEDEIVRESIGSNRSPRSQSTSPKPSADEKEEVGHRAEENTEKDNEIRLRSQQDTSDTDAATGRSSQHGKTSSAAFDAADPAVAKDSTEVNDNTTRHDVERAIAERAEELNTQDATKWTRQSMQVSRKAELTSPLTWKRKSILRKASSLAPSSRSDRKVSFAPSNQVDIIVESSQTDSTQSDPSPEKPPVPAEATDAHTPREDDQKKRPDSLPEAASKPSTVSTPVAPTSTATTPEDPPAPVVPTKETDEQRRKREFDESVQREAQKLRAAAKLSAQKRLEEAKASKAFWAKRDQLKAKLRASSVDEKRKSALTPVATEKAEAQVSPSTSTVAESISSSTESNRLTSSASEEEKQIQQTVETTREDPEEEKDHDFVRSMARQEVESISDVSSVFESSRLDIKAPRSTYSVVEDKQQAERSSSLRLADKPTAKSMPSTLEATKDSPRGSKQELHRSVPESSFSASSTTVQKSTDRTKKPMPQTVETLPNRERSDSLSSTVSSIPEPSVVENALKSGTATAVNTNRRPIANLVSGLHSFTSLLEKENSQQGNNNRSAPVVNALKLAERSRVAEEKKRLEKEKRKALLKKKMEEHKKAAALKEKAEKDAQAKREQERLNERKKREAELARRRQQKLKEMRAGLEKKRAMLAAEKKAGLSSSTAVSSKPAPSTSTSHKPRGLASASESSQPTAKHVSKPVSKLMPKPISKPIAKPLTSQSAPVSKPVSKPASKPPMLSPVPSKLPPKSHSPDVVNYEMSDNAESSGGDSDSDSERHGKKKVPRWAQKDHLNKILHAQFGKNAIDPSPAIFQDFVDTCNLEAIFETTDIRKKKKFARRTSSGNWLADRPTARDRALYQRDMGYDR</sequence>
<proteinExistence type="inferred from homology"/>
<dbReference type="InterPro" id="IPR005635">
    <property type="entry name" value="Inner_centromere_prot_ARK-bd"/>
</dbReference>
<dbReference type="GO" id="GO:0007059">
    <property type="term" value="P:chromosome segregation"/>
    <property type="evidence" value="ECO:0007669"/>
    <property type="project" value="UniProtKB-KW"/>
</dbReference>
<dbReference type="SUPFAM" id="SSF68906">
    <property type="entry name" value="SAP domain"/>
    <property type="match status" value="1"/>
</dbReference>
<evidence type="ECO:0000256" key="3">
    <source>
        <dbReference type="ARBA" id="ARBA00010042"/>
    </source>
</evidence>
<feature type="compositionally biased region" description="Basic and acidic residues" evidence="8">
    <location>
        <begin position="227"/>
        <end position="252"/>
    </location>
</feature>
<keyword evidence="7" id="KW-0539">Nucleus</keyword>
<evidence type="ECO:0000256" key="1">
    <source>
        <dbReference type="ARBA" id="ARBA00004123"/>
    </source>
</evidence>
<feature type="compositionally biased region" description="Polar residues" evidence="8">
    <location>
        <begin position="211"/>
        <end position="225"/>
    </location>
</feature>